<evidence type="ECO:0000256" key="1">
    <source>
        <dbReference type="ARBA" id="ARBA00010876"/>
    </source>
</evidence>
<dbReference type="GO" id="GO:0003723">
    <property type="term" value="F:RNA binding"/>
    <property type="evidence" value="ECO:0007669"/>
    <property type="project" value="InterPro"/>
</dbReference>
<feature type="region of interest" description="Disordered" evidence="2">
    <location>
        <begin position="1"/>
        <end position="35"/>
    </location>
</feature>
<dbReference type="InterPro" id="IPR006145">
    <property type="entry name" value="PsdUridine_synth_RsuA/RluA"/>
</dbReference>
<feature type="compositionally biased region" description="Basic residues" evidence="2">
    <location>
        <begin position="1"/>
        <end position="27"/>
    </location>
</feature>
<organism evidence="4">
    <name type="scientific">human gut metagenome</name>
    <dbReference type="NCBI Taxonomy" id="408170"/>
    <lineage>
        <taxon>unclassified sequences</taxon>
        <taxon>metagenomes</taxon>
        <taxon>organismal metagenomes</taxon>
    </lineage>
</organism>
<comment type="similarity">
    <text evidence="1">Belongs to the pseudouridine synthase RluA family.</text>
</comment>
<dbReference type="AlphaFoldDB" id="K1UPE2"/>
<dbReference type="PANTHER" id="PTHR21600:SF87">
    <property type="entry name" value="RNA PSEUDOURIDYLATE SYNTHASE DOMAIN-CONTAINING PROTEIN 1"/>
    <property type="match status" value="1"/>
</dbReference>
<evidence type="ECO:0000313" key="4">
    <source>
        <dbReference type="EMBL" id="EKC73346.1"/>
    </source>
</evidence>
<dbReference type="SUPFAM" id="SSF55120">
    <property type="entry name" value="Pseudouridine synthase"/>
    <property type="match status" value="1"/>
</dbReference>
<feature type="domain" description="Pseudouridine synthase RsuA/RluA-like" evidence="3">
    <location>
        <begin position="45"/>
        <end position="71"/>
    </location>
</feature>
<evidence type="ECO:0000256" key="2">
    <source>
        <dbReference type="SAM" id="MobiDB-lite"/>
    </source>
</evidence>
<dbReference type="PANTHER" id="PTHR21600">
    <property type="entry name" value="MITOCHONDRIAL RNA PSEUDOURIDINE SYNTHASE"/>
    <property type="match status" value="1"/>
</dbReference>
<dbReference type="EMBL" id="AJWZ01001587">
    <property type="protein sequence ID" value="EKC73346.1"/>
    <property type="molecule type" value="Genomic_DNA"/>
</dbReference>
<name>K1UPE2_9ZZZZ</name>
<proteinExistence type="inferred from homology"/>
<dbReference type="Gene3D" id="3.30.2350.10">
    <property type="entry name" value="Pseudouridine synthase"/>
    <property type="match status" value="1"/>
</dbReference>
<accession>K1UPE2</accession>
<protein>
    <submittedName>
        <fullName evidence="4">Ribosomal large subunit pseudouridine synthase D</fullName>
    </submittedName>
</protein>
<sequence length="129" mass="14589">RRRLRCWPAGKRHDRPAHRPRGRRHDPPRHITGRPAVRHGLHRARRADGYTLLRVTPRTGRTHQIRVHFAALGHPLLGDARYGGDASLLARPALHSAAADLTQPVTGQLLHITAPVPDDLRVFGFERYL</sequence>
<reference evidence="4" key="1">
    <citation type="journal article" date="2013" name="Environ. Microbiol.">
        <title>Microbiota from the distal guts of lean and obese adolescents exhibit partial functional redundancy besides clear differences in community structure.</title>
        <authorList>
            <person name="Ferrer M."/>
            <person name="Ruiz A."/>
            <person name="Lanza F."/>
            <person name="Haange S.B."/>
            <person name="Oberbach A."/>
            <person name="Till H."/>
            <person name="Bargiela R."/>
            <person name="Campoy C."/>
            <person name="Segura M.T."/>
            <person name="Richter M."/>
            <person name="von Bergen M."/>
            <person name="Seifert J."/>
            <person name="Suarez A."/>
        </authorList>
    </citation>
    <scope>NUCLEOTIDE SEQUENCE</scope>
</reference>
<gene>
    <name evidence="4" type="ORF">OBE_02433</name>
</gene>
<dbReference type="Pfam" id="PF00849">
    <property type="entry name" value="PseudoU_synth_2"/>
    <property type="match status" value="1"/>
</dbReference>
<dbReference type="GO" id="GO:0000455">
    <property type="term" value="P:enzyme-directed rRNA pseudouridine synthesis"/>
    <property type="evidence" value="ECO:0007669"/>
    <property type="project" value="TreeGrafter"/>
</dbReference>
<comment type="caution">
    <text evidence="4">The sequence shown here is derived from an EMBL/GenBank/DDBJ whole genome shotgun (WGS) entry which is preliminary data.</text>
</comment>
<feature type="non-terminal residue" evidence="4">
    <location>
        <position position="1"/>
    </location>
</feature>
<dbReference type="GO" id="GO:0009982">
    <property type="term" value="F:pseudouridine synthase activity"/>
    <property type="evidence" value="ECO:0007669"/>
    <property type="project" value="InterPro"/>
</dbReference>
<evidence type="ECO:0000259" key="3">
    <source>
        <dbReference type="Pfam" id="PF00849"/>
    </source>
</evidence>
<dbReference type="InterPro" id="IPR020103">
    <property type="entry name" value="PsdUridine_synth_cat_dom_sf"/>
</dbReference>
<dbReference type="InterPro" id="IPR050188">
    <property type="entry name" value="RluA_PseudoU_synthase"/>
</dbReference>